<dbReference type="InterPro" id="IPR037066">
    <property type="entry name" value="Plug_dom_sf"/>
</dbReference>
<protein>
    <submittedName>
        <fullName evidence="13">TonB-dependent receptor</fullName>
    </submittedName>
</protein>
<evidence type="ECO:0000256" key="3">
    <source>
        <dbReference type="ARBA" id="ARBA00022452"/>
    </source>
</evidence>
<dbReference type="EMBL" id="VHSG01000024">
    <property type="protein sequence ID" value="TQV70593.1"/>
    <property type="molecule type" value="Genomic_DNA"/>
</dbReference>
<dbReference type="InterPro" id="IPR039426">
    <property type="entry name" value="TonB-dep_rcpt-like"/>
</dbReference>
<comment type="similarity">
    <text evidence="8 9">Belongs to the TonB-dependent receptor family.</text>
</comment>
<dbReference type="PROSITE" id="PS52016">
    <property type="entry name" value="TONB_DEPENDENT_REC_3"/>
    <property type="match status" value="1"/>
</dbReference>
<evidence type="ECO:0000256" key="6">
    <source>
        <dbReference type="ARBA" id="ARBA00023136"/>
    </source>
</evidence>
<evidence type="ECO:0000313" key="13">
    <source>
        <dbReference type="EMBL" id="TQV70593.1"/>
    </source>
</evidence>
<dbReference type="Gene3D" id="2.170.130.10">
    <property type="entry name" value="TonB-dependent receptor, plug domain"/>
    <property type="match status" value="1"/>
</dbReference>
<dbReference type="InterPro" id="IPR000531">
    <property type="entry name" value="Beta-barrel_TonB"/>
</dbReference>
<comment type="caution">
    <text evidence="13">The sequence shown here is derived from an EMBL/GenBank/DDBJ whole genome shotgun (WGS) entry which is preliminary data.</text>
</comment>
<dbReference type="Pfam" id="PF00593">
    <property type="entry name" value="TonB_dep_Rec_b-barrel"/>
    <property type="match status" value="1"/>
</dbReference>
<reference evidence="13 14" key="1">
    <citation type="submission" date="2019-06" db="EMBL/GenBank/DDBJ databases">
        <title>Whole genome sequence for Cellvibrionaceae sp. R142.</title>
        <authorList>
            <person name="Wang G."/>
        </authorList>
    </citation>
    <scope>NUCLEOTIDE SEQUENCE [LARGE SCALE GENOMIC DNA]</scope>
    <source>
        <strain evidence="13 14">R142</strain>
    </source>
</reference>
<accession>A0A545T048</accession>
<dbReference type="InterPro" id="IPR012910">
    <property type="entry name" value="Plug_dom"/>
</dbReference>
<keyword evidence="5 9" id="KW-0798">TonB box</keyword>
<gene>
    <name evidence="13" type="ORF">FKG94_21480</name>
</gene>
<keyword evidence="3 8" id="KW-1134">Transmembrane beta strand</keyword>
<keyword evidence="14" id="KW-1185">Reference proteome</keyword>
<dbReference type="Proteomes" id="UP000319732">
    <property type="component" value="Unassembled WGS sequence"/>
</dbReference>
<dbReference type="PANTHER" id="PTHR47234">
    <property type="match status" value="1"/>
</dbReference>
<feature type="domain" description="TonB-dependent receptor-like beta-barrel" evidence="11">
    <location>
        <begin position="292"/>
        <end position="769"/>
    </location>
</feature>
<evidence type="ECO:0000256" key="10">
    <source>
        <dbReference type="SAM" id="SignalP"/>
    </source>
</evidence>
<evidence type="ECO:0000256" key="9">
    <source>
        <dbReference type="RuleBase" id="RU003357"/>
    </source>
</evidence>
<evidence type="ECO:0000259" key="11">
    <source>
        <dbReference type="Pfam" id="PF00593"/>
    </source>
</evidence>
<sequence>MYISLLAPSFLIGLLLALPNVADAQTRSAGPTSETQSQEGSLFKNETVIDDEIVVTGTAIRGIAPPATPVMIFDKQDIADSGVPSLSEFLQRVPQNTGGGSASEEGRSLGAFFAGSAISLRGFGSQRTLTLLNGNRIAPQGDGVFVDIAFIPAAAVEMVEIVPVGASSLYGADAVGGVVNFRLRDDYEGFETQLVTGATTSGDAATTVNFTQSAATAWDTGNALIVYDYFDQGGILAGDRDFTGPGLSETTLVPEIERHSVVTSLRQNLAERTTVLFDGYFVSSETARQSQFPFVGANLPLEENIETDAFGGTLTLQHRLGETWLAQGIATYSENDLNGFDIDTSTGKPTNIFGNEAFARFNRTSVLEAKADGELFDLSGGAVKLAVGGQFREERFDRDLGGTFPVSRYKRDVHAAYGELFVPLVGVQNRRPGVERLELSVSARYEDFGDADESLSTGEKSKRGGSTDSFDPQFGLLYAPSPDLALRASYGKSFTVAPLTTLRQNTRLTASTLLALDEPLDGAPNTLTVSGVDPDLGPETSTYWTLGADWTPSGVEGLRLSVTYYDIDLEDVLGRPTGSRNPSSPLIADFVVLNPTVAQIEETVDATGLTIDDIIAFGSGATAFAERGLASIGAIYQASTTNLSRQLYRGFDLIADYATQTAWGRAGATANIVFITDFEEQTSPGQPVVDRLSTPFQPIDLRARLGGFLERGAYRGNLFVNYTDSYEDNRFATARDVSSFVTVDASLSYDFSGHGQVSDGLRVQLSVQNFFDRDPPELLGLTQENNRFTGELGYDFVNASARGRFVSLAVTKSW</sequence>
<dbReference type="SUPFAM" id="SSF56935">
    <property type="entry name" value="Porins"/>
    <property type="match status" value="1"/>
</dbReference>
<comment type="subcellular location">
    <subcellularLocation>
        <location evidence="1 8">Cell outer membrane</location>
        <topology evidence="1 8">Multi-pass membrane protein</topology>
    </subcellularLocation>
</comment>
<dbReference type="Pfam" id="PF07715">
    <property type="entry name" value="Plug"/>
    <property type="match status" value="1"/>
</dbReference>
<dbReference type="OrthoDB" id="9805434at2"/>
<keyword evidence="10" id="KW-0732">Signal</keyword>
<keyword evidence="6 8" id="KW-0472">Membrane</keyword>
<organism evidence="13 14">
    <name type="scientific">Exilibacterium tricleocarpae</name>
    <dbReference type="NCBI Taxonomy" id="2591008"/>
    <lineage>
        <taxon>Bacteria</taxon>
        <taxon>Pseudomonadati</taxon>
        <taxon>Pseudomonadota</taxon>
        <taxon>Gammaproteobacteria</taxon>
        <taxon>Cellvibrionales</taxon>
        <taxon>Cellvibrionaceae</taxon>
        <taxon>Exilibacterium</taxon>
    </lineage>
</organism>
<keyword evidence="7 8" id="KW-0998">Cell outer membrane</keyword>
<dbReference type="InterPro" id="IPR036942">
    <property type="entry name" value="Beta-barrel_TonB_sf"/>
</dbReference>
<keyword evidence="4 8" id="KW-0812">Transmembrane</keyword>
<dbReference type="GO" id="GO:0009279">
    <property type="term" value="C:cell outer membrane"/>
    <property type="evidence" value="ECO:0007669"/>
    <property type="project" value="UniProtKB-SubCell"/>
</dbReference>
<evidence type="ECO:0000256" key="8">
    <source>
        <dbReference type="PROSITE-ProRule" id="PRU01360"/>
    </source>
</evidence>
<dbReference type="RefSeq" id="WP_142929003.1">
    <property type="nucleotide sequence ID" value="NZ_ML660102.1"/>
</dbReference>
<name>A0A545T048_9GAMM</name>
<dbReference type="PANTHER" id="PTHR47234:SF3">
    <property type="entry name" value="SECRETIN_TONB SHORT N-TERMINAL DOMAIN-CONTAINING PROTEIN"/>
    <property type="match status" value="1"/>
</dbReference>
<keyword evidence="13" id="KW-0675">Receptor</keyword>
<proteinExistence type="inferred from homology"/>
<evidence type="ECO:0000256" key="1">
    <source>
        <dbReference type="ARBA" id="ARBA00004571"/>
    </source>
</evidence>
<evidence type="ECO:0000256" key="5">
    <source>
        <dbReference type="ARBA" id="ARBA00023077"/>
    </source>
</evidence>
<feature type="domain" description="TonB-dependent receptor plug" evidence="12">
    <location>
        <begin position="69"/>
        <end position="178"/>
    </location>
</feature>
<evidence type="ECO:0000256" key="2">
    <source>
        <dbReference type="ARBA" id="ARBA00022448"/>
    </source>
</evidence>
<feature type="chain" id="PRO_5021823315" evidence="10">
    <location>
        <begin position="25"/>
        <end position="814"/>
    </location>
</feature>
<evidence type="ECO:0000256" key="4">
    <source>
        <dbReference type="ARBA" id="ARBA00022692"/>
    </source>
</evidence>
<dbReference type="AlphaFoldDB" id="A0A545T048"/>
<keyword evidence="2 8" id="KW-0813">Transport</keyword>
<evidence type="ECO:0000256" key="7">
    <source>
        <dbReference type="ARBA" id="ARBA00023237"/>
    </source>
</evidence>
<dbReference type="Gene3D" id="2.40.170.20">
    <property type="entry name" value="TonB-dependent receptor, beta-barrel domain"/>
    <property type="match status" value="1"/>
</dbReference>
<evidence type="ECO:0000259" key="12">
    <source>
        <dbReference type="Pfam" id="PF07715"/>
    </source>
</evidence>
<feature type="signal peptide" evidence="10">
    <location>
        <begin position="1"/>
        <end position="24"/>
    </location>
</feature>
<evidence type="ECO:0000313" key="14">
    <source>
        <dbReference type="Proteomes" id="UP000319732"/>
    </source>
</evidence>